<organism evidence="1 2">
    <name type="scientific">Paenibacillus taihuensis</name>
    <dbReference type="NCBI Taxonomy" id="1156355"/>
    <lineage>
        <taxon>Bacteria</taxon>
        <taxon>Bacillati</taxon>
        <taxon>Bacillota</taxon>
        <taxon>Bacilli</taxon>
        <taxon>Bacillales</taxon>
        <taxon>Paenibacillaceae</taxon>
        <taxon>Paenibacillus</taxon>
    </lineage>
</organism>
<dbReference type="OrthoDB" id="2967847at2"/>
<dbReference type="PROSITE" id="PS51257">
    <property type="entry name" value="PROKAR_LIPOPROTEIN"/>
    <property type="match status" value="1"/>
</dbReference>
<accession>A0A3D9Q2W4</accession>
<reference evidence="1 2" key="1">
    <citation type="submission" date="2018-08" db="EMBL/GenBank/DDBJ databases">
        <title>Genomic Encyclopedia of Type Strains, Phase III (KMG-III): the genomes of soil and plant-associated and newly described type strains.</title>
        <authorList>
            <person name="Whitman W."/>
        </authorList>
    </citation>
    <scope>NUCLEOTIDE SEQUENCE [LARGE SCALE GENOMIC DNA]</scope>
    <source>
        <strain evidence="1 2">CGMCC 1.10966</strain>
    </source>
</reference>
<evidence type="ECO:0000313" key="1">
    <source>
        <dbReference type="EMBL" id="REE55338.1"/>
    </source>
</evidence>
<evidence type="ECO:0000313" key="2">
    <source>
        <dbReference type="Proteomes" id="UP000256304"/>
    </source>
</evidence>
<dbReference type="AlphaFoldDB" id="A0A3D9Q2W4"/>
<protein>
    <submittedName>
        <fullName evidence="1">Uncharacterized protein</fullName>
    </submittedName>
</protein>
<comment type="caution">
    <text evidence="1">The sequence shown here is derived from an EMBL/GenBank/DDBJ whole genome shotgun (WGS) entry which is preliminary data.</text>
</comment>
<name>A0A3D9Q2W4_9BACL</name>
<keyword evidence="2" id="KW-1185">Reference proteome</keyword>
<dbReference type="RefSeq" id="WP_116192840.1">
    <property type="nucleotide sequence ID" value="NZ_QTTN01000073.1"/>
</dbReference>
<dbReference type="Proteomes" id="UP000256304">
    <property type="component" value="Unassembled WGS sequence"/>
</dbReference>
<proteinExistence type="predicted"/>
<dbReference type="EMBL" id="QTTN01000073">
    <property type="protein sequence ID" value="REE55338.1"/>
    <property type="molecule type" value="Genomic_DNA"/>
</dbReference>
<gene>
    <name evidence="1" type="ORF">A8990_1734</name>
</gene>
<sequence length="95" mass="10695">MKYYLFLIALFLTASGCTNKTEDRDIEISSSSASIGAVIPEQEDMFNQKLTYSIVMKNPDRISVVDKVDVIITKLFKDITWGKVVTTASGNLRWN</sequence>